<evidence type="ECO:0000313" key="2">
    <source>
        <dbReference type="Proteomes" id="UP000220840"/>
    </source>
</evidence>
<reference evidence="1 2" key="1">
    <citation type="submission" date="2017-10" db="EMBL/GenBank/DDBJ databases">
        <title>Effective Description of Clostridium neonatale sp. nov. linked to necrotizing enterocolitis in neonates and a clarification of species assignable to the genus Clostridium (Prazmowski 1880) emend. Lawson and Rainey 2016.</title>
        <authorList>
            <person name="Bernard K."/>
            <person name="Burdz T."/>
            <person name="Wiebe D."/>
            <person name="Balcewich B."/>
            <person name="Alfa M."/>
            <person name="Bernier A.-M."/>
        </authorList>
    </citation>
    <scope>NUCLEOTIDE SEQUENCE [LARGE SCALE GENOMIC DNA]</scope>
    <source>
        <strain evidence="1 2">LCDC99A005</strain>
    </source>
</reference>
<accession>A0A2A7MC19</accession>
<comment type="caution">
    <text evidence="1">The sequence shown here is derived from an EMBL/GenBank/DDBJ whole genome shotgun (WGS) entry which is preliminary data.</text>
</comment>
<gene>
    <name evidence="1" type="ORF">CQ394_19295</name>
</gene>
<dbReference type="RefSeq" id="WP_058293262.1">
    <property type="nucleotide sequence ID" value="NZ_CAKJVD010000053.1"/>
</dbReference>
<protein>
    <submittedName>
        <fullName evidence="1">Uncharacterized protein</fullName>
    </submittedName>
</protein>
<dbReference type="OrthoDB" id="1900924at2"/>
<name>A0A2A7MC19_9CLOT</name>
<proteinExistence type="predicted"/>
<evidence type="ECO:0000313" key="1">
    <source>
        <dbReference type="EMBL" id="PEG29077.1"/>
    </source>
</evidence>
<dbReference type="AlphaFoldDB" id="A0A2A7MC19"/>
<organism evidence="1 2">
    <name type="scientific">Clostridium neonatale</name>
    <dbReference type="NCBI Taxonomy" id="137838"/>
    <lineage>
        <taxon>Bacteria</taxon>
        <taxon>Bacillati</taxon>
        <taxon>Bacillota</taxon>
        <taxon>Clostridia</taxon>
        <taxon>Eubacteriales</taxon>
        <taxon>Clostridiaceae</taxon>
        <taxon>Clostridium</taxon>
    </lineage>
</organism>
<dbReference type="Proteomes" id="UP000220840">
    <property type="component" value="Unassembled WGS sequence"/>
</dbReference>
<keyword evidence="2" id="KW-1185">Reference proteome</keyword>
<sequence>MEVKVINNKLEDFERVFKVRRMNYDQVLVNYSGGNGLKCFEFNDVEFMGETKIDEFLIENKEYLKIKIKRGISVVFYSALKNSLESEIHEEAKRLNVLIDKYKVNKRGIWEKDIVLMINEKVPLQVNASGQNFKKDSYNIDIRIIQKDEFLQLCNVEIERINKEIRSRRLEIDSFEAAINQV</sequence>
<dbReference type="GeneID" id="68879474"/>
<dbReference type="EMBL" id="PDCJ01000005">
    <property type="protein sequence ID" value="PEG29077.1"/>
    <property type="molecule type" value="Genomic_DNA"/>
</dbReference>